<gene>
    <name evidence="4" type="ORF">H1P_790004</name>
</gene>
<dbReference type="CDD" id="cd00298">
    <property type="entry name" value="ACD_sHsps_p23-like"/>
    <property type="match status" value="1"/>
</dbReference>
<comment type="similarity">
    <text evidence="1">Belongs to the arsA ATPase family.</text>
</comment>
<accession>A0A563W447</accession>
<dbReference type="RefSeq" id="WP_144867767.1">
    <property type="nucleotide sequence ID" value="NZ_LR213837.1"/>
</dbReference>
<evidence type="ECO:0000259" key="3">
    <source>
        <dbReference type="Pfam" id="PF17886"/>
    </source>
</evidence>
<dbReference type="InterPro" id="IPR025723">
    <property type="entry name" value="ArsA/GET3_ATPase-like"/>
</dbReference>
<dbReference type="Proteomes" id="UP000320055">
    <property type="component" value="Unassembled WGS sequence"/>
</dbReference>
<dbReference type="Pfam" id="PF17886">
    <property type="entry name" value="ArsA_HSP20"/>
    <property type="match status" value="1"/>
</dbReference>
<evidence type="ECO:0000313" key="4">
    <source>
        <dbReference type="EMBL" id="VEP18420.1"/>
    </source>
</evidence>
<protein>
    <submittedName>
        <fullName evidence="4">Oxyanion-translocating ATPase</fullName>
    </submittedName>
</protein>
<proteinExistence type="inferred from homology"/>
<dbReference type="CDD" id="cd02035">
    <property type="entry name" value="ArsA"/>
    <property type="match status" value="1"/>
</dbReference>
<dbReference type="InterPro" id="IPR053262">
    <property type="entry name" value="ArsA_ATPase-like"/>
</dbReference>
<dbReference type="Gene3D" id="2.60.40.790">
    <property type="match status" value="1"/>
</dbReference>
<dbReference type="AlphaFoldDB" id="A0A563W447"/>
<dbReference type="PANTHER" id="PTHR43868:SF1">
    <property type="entry name" value="P-LOOP CONTAINING NUCLEOSIDE TRIPHOSPHATE HYDROLASES SUPERFAMILY PROTEIN"/>
    <property type="match status" value="1"/>
</dbReference>
<keyword evidence="5" id="KW-1185">Reference proteome</keyword>
<feature type="domain" description="ArsA/GET3 Anion-transporting ATPase-like" evidence="2">
    <location>
        <begin position="4"/>
        <end position="252"/>
    </location>
</feature>
<dbReference type="InterPro" id="IPR008978">
    <property type="entry name" value="HSP20-like_chaperone"/>
</dbReference>
<organism evidence="4 5">
    <name type="scientific">Hyella patelloides LEGE 07179</name>
    <dbReference type="NCBI Taxonomy" id="945734"/>
    <lineage>
        <taxon>Bacteria</taxon>
        <taxon>Bacillati</taxon>
        <taxon>Cyanobacteriota</taxon>
        <taxon>Cyanophyceae</taxon>
        <taxon>Pleurocapsales</taxon>
        <taxon>Hyellaceae</taxon>
        <taxon>Hyella</taxon>
    </lineage>
</organism>
<reference evidence="4 5" key="1">
    <citation type="submission" date="2019-01" db="EMBL/GenBank/DDBJ databases">
        <authorList>
            <person name="Brito A."/>
        </authorList>
    </citation>
    <scope>NUCLEOTIDE SEQUENCE [LARGE SCALE GENOMIC DNA]</scope>
    <source>
        <strain evidence="4">1</strain>
    </source>
</reference>
<dbReference type="PANTHER" id="PTHR43868">
    <property type="entry name" value="OS02G0711200 PROTEIN"/>
    <property type="match status" value="1"/>
</dbReference>
<evidence type="ECO:0000313" key="5">
    <source>
        <dbReference type="Proteomes" id="UP000320055"/>
    </source>
</evidence>
<dbReference type="EMBL" id="CAACVJ010000686">
    <property type="protein sequence ID" value="VEP18420.1"/>
    <property type="molecule type" value="Genomic_DNA"/>
</dbReference>
<feature type="domain" description="ArsA HSP20-like" evidence="3">
    <location>
        <begin position="305"/>
        <end position="362"/>
    </location>
</feature>
<sequence length="365" mass="40067">MSSIVTFLGKGGTGRTTIAIAAAKNLAQQGRKVLLLTQDSSPAYNIALGIDITAKPQEIAANLSVAQLHSTMLLEQNWEQVKQLEQQYLRSPLLKNVYGQELGILPGMDQALALNKIREYDQSKQYDVIVYDGSGDLNTLRMFGMPEVLSWYIRRFKGVFQDSEIVKALSPFVQPVTSAILNSSWSFDSLSPDETDQASQMLEKGRQALTEQRVIAYLVTKDDPVAIAQAKYLWGSAQQVGLTVGGVLLNQADSNDSVTKEFNPLTITFLPSISSGEWQTLGDALPNLVGSITSPKPTTFEMTEKKIKVFLPGFDKKQVKLTQNGSEITIEAGDQRRNIDLPPAWSGRSVTGAKFTNNYLELSIG</sequence>
<dbReference type="Gene3D" id="3.40.50.300">
    <property type="entry name" value="P-loop containing nucleotide triphosphate hydrolases"/>
    <property type="match status" value="1"/>
</dbReference>
<evidence type="ECO:0000256" key="1">
    <source>
        <dbReference type="ARBA" id="ARBA00011040"/>
    </source>
</evidence>
<dbReference type="InterPro" id="IPR027417">
    <property type="entry name" value="P-loop_NTPase"/>
</dbReference>
<dbReference type="Pfam" id="PF02374">
    <property type="entry name" value="ArsA_ATPase"/>
    <property type="match status" value="1"/>
</dbReference>
<dbReference type="InterPro" id="IPR040612">
    <property type="entry name" value="ArsA_HSP20-like"/>
</dbReference>
<name>A0A563W447_9CYAN</name>
<evidence type="ECO:0000259" key="2">
    <source>
        <dbReference type="Pfam" id="PF02374"/>
    </source>
</evidence>
<dbReference type="SUPFAM" id="SSF52540">
    <property type="entry name" value="P-loop containing nucleoside triphosphate hydrolases"/>
    <property type="match status" value="1"/>
</dbReference>
<dbReference type="OrthoDB" id="9780677at2"/>